<organism evidence="4 5">
    <name type="scientific">Jaculus jaculus</name>
    <name type="common">Lesser Egyptian jerboa</name>
    <dbReference type="NCBI Taxonomy" id="51337"/>
    <lineage>
        <taxon>Eukaryota</taxon>
        <taxon>Metazoa</taxon>
        <taxon>Chordata</taxon>
        <taxon>Craniata</taxon>
        <taxon>Vertebrata</taxon>
        <taxon>Euteleostomi</taxon>
        <taxon>Mammalia</taxon>
        <taxon>Eutheria</taxon>
        <taxon>Euarchontoglires</taxon>
        <taxon>Glires</taxon>
        <taxon>Rodentia</taxon>
        <taxon>Myomorpha</taxon>
        <taxon>Dipodoidea</taxon>
        <taxon>Dipodidae</taxon>
        <taxon>Dipodinae</taxon>
        <taxon>Jaculus</taxon>
    </lineage>
</organism>
<accession>A0A8C5KFY2</accession>
<dbReference type="InterPro" id="IPR026271">
    <property type="entry name" value="PRAME"/>
</dbReference>
<dbReference type="Ensembl" id="ENSJJAT00000016697.1">
    <property type="protein sequence ID" value="ENSJJAP00000010242.1"/>
    <property type="gene ID" value="ENSJJAG00000013886.1"/>
</dbReference>
<dbReference type="GO" id="GO:0005737">
    <property type="term" value="C:cytoplasm"/>
    <property type="evidence" value="ECO:0007669"/>
    <property type="project" value="TreeGrafter"/>
</dbReference>
<dbReference type="InterPro" id="IPR050694">
    <property type="entry name" value="LRRC14/PRAME"/>
</dbReference>
<dbReference type="GO" id="GO:0045596">
    <property type="term" value="P:negative regulation of cell differentiation"/>
    <property type="evidence" value="ECO:0007669"/>
    <property type="project" value="InterPro"/>
</dbReference>
<dbReference type="Gene3D" id="3.80.10.10">
    <property type="entry name" value="Ribonuclease Inhibitor"/>
    <property type="match status" value="1"/>
</dbReference>
<comment type="similarity">
    <text evidence="1">Belongs to the PRAME family.</text>
</comment>
<dbReference type="PANTHER" id="PTHR14224">
    <property type="entry name" value="SIMILAR TO PREFERENTIALLY EXPRESSED ANTIGEN IN MELANOMA-LIKE 3"/>
    <property type="match status" value="1"/>
</dbReference>
<evidence type="ECO:0000256" key="1">
    <source>
        <dbReference type="ARBA" id="ARBA00009608"/>
    </source>
</evidence>
<reference evidence="4" key="2">
    <citation type="submission" date="2025-09" db="UniProtKB">
        <authorList>
            <consortium name="Ensembl"/>
        </authorList>
    </citation>
    <scope>IDENTIFICATION</scope>
</reference>
<dbReference type="PANTHER" id="PTHR14224:SF19">
    <property type="entry name" value="PRAME FAMILY MEMBER 11-RELATED"/>
    <property type="match status" value="1"/>
</dbReference>
<protein>
    <submittedName>
        <fullName evidence="4">PRAME like 13</fullName>
    </submittedName>
</protein>
<keyword evidence="2" id="KW-0433">Leucine-rich repeat</keyword>
<keyword evidence="5" id="KW-1185">Reference proteome</keyword>
<dbReference type="SUPFAM" id="SSF52047">
    <property type="entry name" value="RNI-like"/>
    <property type="match status" value="1"/>
</dbReference>
<reference evidence="4" key="1">
    <citation type="submission" date="2025-08" db="UniProtKB">
        <authorList>
            <consortium name="Ensembl"/>
        </authorList>
    </citation>
    <scope>IDENTIFICATION</scope>
</reference>
<dbReference type="OMA" id="ENTADIC"/>
<dbReference type="GeneTree" id="ENSGT01030000234531"/>
<dbReference type="GO" id="GO:0043066">
    <property type="term" value="P:negative regulation of apoptotic process"/>
    <property type="evidence" value="ECO:0007669"/>
    <property type="project" value="InterPro"/>
</dbReference>
<dbReference type="PIRSF" id="PIRSF038286">
    <property type="entry name" value="PRAME"/>
    <property type="match status" value="1"/>
</dbReference>
<dbReference type="FunFam" id="3.80.10.10:FF:000354">
    <property type="entry name" value="Melanoma antigen preferentially expressed in tumors"/>
    <property type="match status" value="1"/>
</dbReference>
<evidence type="ECO:0000256" key="3">
    <source>
        <dbReference type="ARBA" id="ARBA00022737"/>
    </source>
</evidence>
<evidence type="ECO:0000313" key="5">
    <source>
        <dbReference type="Proteomes" id="UP000694385"/>
    </source>
</evidence>
<gene>
    <name evidence="4" type="primary">LOC101618197</name>
</gene>
<proteinExistence type="inferred from homology"/>
<dbReference type="InterPro" id="IPR032675">
    <property type="entry name" value="LRR_dom_sf"/>
</dbReference>
<keyword evidence="3" id="KW-0677">Repeat</keyword>
<dbReference type="AlphaFoldDB" id="A0A8C5KFY2"/>
<evidence type="ECO:0000313" key="4">
    <source>
        <dbReference type="Ensembl" id="ENSJJAP00000010242.1"/>
    </source>
</evidence>
<dbReference type="GO" id="GO:0008284">
    <property type="term" value="P:positive regulation of cell population proliferation"/>
    <property type="evidence" value="ECO:0007669"/>
    <property type="project" value="InterPro"/>
</dbReference>
<sequence length="462" mass="52455">MSPQASPTLLELAMQNLLRKEALAISALEDLPGELFPRLFKAAFVNRQTDILKAMVQVWPFPCLPLGALMKTKTSYMETLQVILDGLDLLLAEKTRPRRCKLQVLDLRSEHQNFWKVWAENTADICSAEAKSRKQAQQTRPGMGTKQPLQVFVDVHLTQRVLDPFFNIFVWAEERKGLLQLSCKRLKISTVTIQRATKALGLLDLGCVQEVEVQCTWKLATLAAFAPYLGQMKSLRRFFLSHVQVPVSISPEEKEQFVTQFASQFLNLSCLQELFLASASFLEGCLAQMLRCLKAPLDALSITDCQLLQSDLDDLSQCPSIHQLKHLNLSGVQLTHFSPDPLRVLLERVAATLQTLDLEGCRIEDSQLSALLPALCRCVQLTTFNYLKNSVSVEGLEHLLRHTARLSRLSLEMYSVPWEIYRVQGAGHRRRLEQLRDELRRTVVLLGHHKTIWFSIIPCPPY</sequence>
<dbReference type="GO" id="GO:0045892">
    <property type="term" value="P:negative regulation of DNA-templated transcription"/>
    <property type="evidence" value="ECO:0007669"/>
    <property type="project" value="InterPro"/>
</dbReference>
<name>A0A8C5KFY2_JACJA</name>
<dbReference type="Proteomes" id="UP000694385">
    <property type="component" value="Unassembled WGS sequence"/>
</dbReference>
<evidence type="ECO:0000256" key="2">
    <source>
        <dbReference type="ARBA" id="ARBA00022614"/>
    </source>
</evidence>